<dbReference type="InterPro" id="IPR040256">
    <property type="entry name" value="At4g02000-like"/>
</dbReference>
<name>A0A1U8J279_GOSHI</name>
<evidence type="ECO:0000256" key="2">
    <source>
        <dbReference type="SAM" id="MobiDB-lite"/>
    </source>
</evidence>
<evidence type="ECO:0000259" key="3">
    <source>
        <dbReference type="PROSITE" id="PS50158"/>
    </source>
</evidence>
<dbReference type="PANTHER" id="PTHR31286:SF167">
    <property type="entry name" value="OS09G0268800 PROTEIN"/>
    <property type="match status" value="1"/>
</dbReference>
<dbReference type="OrthoDB" id="990365at2759"/>
<dbReference type="AlphaFoldDB" id="A0A1U8J279"/>
<organism evidence="4 5">
    <name type="scientific">Gossypium hirsutum</name>
    <name type="common">Upland cotton</name>
    <name type="synonym">Gossypium mexicanum</name>
    <dbReference type="NCBI Taxonomy" id="3635"/>
    <lineage>
        <taxon>Eukaryota</taxon>
        <taxon>Viridiplantae</taxon>
        <taxon>Streptophyta</taxon>
        <taxon>Embryophyta</taxon>
        <taxon>Tracheophyta</taxon>
        <taxon>Spermatophyta</taxon>
        <taxon>Magnoliopsida</taxon>
        <taxon>eudicotyledons</taxon>
        <taxon>Gunneridae</taxon>
        <taxon>Pentapetalae</taxon>
        <taxon>rosids</taxon>
        <taxon>malvids</taxon>
        <taxon>Malvales</taxon>
        <taxon>Malvaceae</taxon>
        <taxon>Malvoideae</taxon>
        <taxon>Gossypium</taxon>
    </lineage>
</organism>
<dbReference type="STRING" id="3635.A0A1U8J279"/>
<protein>
    <recommendedName>
        <fullName evidence="3">CCHC-type domain-containing protein</fullName>
    </recommendedName>
</protein>
<accession>A0A1U8J279</accession>
<keyword evidence="4" id="KW-1185">Reference proteome</keyword>
<dbReference type="Proteomes" id="UP000818029">
    <property type="component" value="Chromosome D05"/>
</dbReference>
<evidence type="ECO:0000313" key="5">
    <source>
        <dbReference type="RefSeq" id="XP_016684451.1"/>
    </source>
</evidence>
<dbReference type="InterPro" id="IPR001878">
    <property type="entry name" value="Znf_CCHC"/>
</dbReference>
<keyword evidence="1" id="KW-0863">Zinc-finger</keyword>
<reference evidence="5" key="2">
    <citation type="submission" date="2025-08" db="UniProtKB">
        <authorList>
            <consortium name="RefSeq"/>
        </authorList>
    </citation>
    <scope>IDENTIFICATION</scope>
</reference>
<dbReference type="PaxDb" id="3635-A0A1U8J279"/>
<feature type="region of interest" description="Disordered" evidence="2">
    <location>
        <begin position="263"/>
        <end position="305"/>
    </location>
</feature>
<dbReference type="KEGG" id="ghi:107902849"/>
<dbReference type="GO" id="GO:0008270">
    <property type="term" value="F:zinc ion binding"/>
    <property type="evidence" value="ECO:0007669"/>
    <property type="project" value="UniProtKB-KW"/>
</dbReference>
<evidence type="ECO:0000313" key="4">
    <source>
        <dbReference type="Proteomes" id="UP000818029"/>
    </source>
</evidence>
<dbReference type="GO" id="GO:0003676">
    <property type="term" value="F:nucleic acid binding"/>
    <property type="evidence" value="ECO:0007669"/>
    <property type="project" value="InterPro"/>
</dbReference>
<dbReference type="Pfam" id="PF14111">
    <property type="entry name" value="DUF4283"/>
    <property type="match status" value="1"/>
</dbReference>
<keyword evidence="1" id="KW-0479">Metal-binding</keyword>
<dbReference type="InterPro" id="IPR025836">
    <property type="entry name" value="Zn_knuckle_CX2CX4HX4C"/>
</dbReference>
<dbReference type="RefSeq" id="XP_016684451.1">
    <property type="nucleotide sequence ID" value="XM_016828962.1"/>
</dbReference>
<proteinExistence type="predicted"/>
<evidence type="ECO:0000256" key="1">
    <source>
        <dbReference type="PROSITE-ProRule" id="PRU00047"/>
    </source>
</evidence>
<keyword evidence="1" id="KW-0862">Zinc</keyword>
<reference evidence="4" key="1">
    <citation type="journal article" date="2020" name="Nat. Genet.">
        <title>Genomic diversifications of five Gossypium allopolyploid species and their impact on cotton improvement.</title>
        <authorList>
            <person name="Chen Z.J."/>
            <person name="Sreedasyam A."/>
            <person name="Ando A."/>
            <person name="Song Q."/>
            <person name="De Santiago L.M."/>
            <person name="Hulse-Kemp A.M."/>
            <person name="Ding M."/>
            <person name="Ye W."/>
            <person name="Kirkbride R.C."/>
            <person name="Jenkins J."/>
            <person name="Plott C."/>
            <person name="Lovell J."/>
            <person name="Lin Y.M."/>
            <person name="Vaughn R."/>
            <person name="Liu B."/>
            <person name="Simpson S."/>
            <person name="Scheffler B.E."/>
            <person name="Wen L."/>
            <person name="Saski C.A."/>
            <person name="Grover C.E."/>
            <person name="Hu G."/>
            <person name="Conover J.L."/>
            <person name="Carlson J.W."/>
            <person name="Shu S."/>
            <person name="Boston L.B."/>
            <person name="Williams M."/>
            <person name="Peterson D.G."/>
            <person name="McGee K."/>
            <person name="Jones D.C."/>
            <person name="Wendel J.F."/>
            <person name="Stelly D.M."/>
            <person name="Grimwood J."/>
            <person name="Schmutz J."/>
        </authorList>
    </citation>
    <scope>NUCLEOTIDE SEQUENCE [LARGE SCALE GENOMIC DNA]</scope>
    <source>
        <strain evidence="4">cv. TM-1</strain>
    </source>
</reference>
<dbReference type="PROSITE" id="PS50158">
    <property type="entry name" value="ZF_CCHC"/>
    <property type="match status" value="1"/>
</dbReference>
<dbReference type="InterPro" id="IPR025558">
    <property type="entry name" value="DUF4283"/>
</dbReference>
<dbReference type="PANTHER" id="PTHR31286">
    <property type="entry name" value="GLYCINE-RICH CELL WALL STRUCTURAL PROTEIN 1.8-LIKE"/>
    <property type="match status" value="1"/>
</dbReference>
<gene>
    <name evidence="5" type="primary">LOC107902849</name>
</gene>
<feature type="domain" description="CCHC-type" evidence="3">
    <location>
        <begin position="201"/>
        <end position="216"/>
    </location>
</feature>
<dbReference type="GeneID" id="107902849"/>
<sequence>MESDGNNGLGGDEISLLTEELIQLSVKSSMVEPNGKFSLICSIWTEKSYNQESFKAQMRSIWKTNKKFGIQGVGQNLFMISFESEEDLETVLEGQPWLFRKQLILFDQLSKSMARDQIRLVSSPFWIKTGPYLPEFDKKDLLHAVGVTFGGVLRSEILGEFCRLRVKLNVQRPLRRGIFVSIGNGNKFWIPFKYEKLPTFCFGCGMLGHSLHDCTEIAPAEENKIREDPPFSLALKAKLNLVGRESLKLNALAKKLQIQCSNVGKSTEKQEEPSYNEQSSGMIREPQNDAWLTTKTADLEMQKEE</sequence>
<dbReference type="Pfam" id="PF14392">
    <property type="entry name" value="zf-CCHC_4"/>
    <property type="match status" value="1"/>
</dbReference>